<dbReference type="EMBL" id="JASKNE010000001">
    <property type="protein sequence ID" value="MDK1682377.1"/>
    <property type="molecule type" value="Genomic_DNA"/>
</dbReference>
<name>A0AAW6UQG2_9GAMM</name>
<evidence type="ECO:0000313" key="4">
    <source>
        <dbReference type="Proteomes" id="UP001241935"/>
    </source>
</evidence>
<dbReference type="RefSeq" id="WP_284066025.1">
    <property type="nucleotide sequence ID" value="NZ_JASKNE010000001.1"/>
</dbReference>
<feature type="region of interest" description="Disordered" evidence="1">
    <location>
        <begin position="27"/>
        <end position="113"/>
    </location>
</feature>
<feature type="signal peptide" evidence="2">
    <location>
        <begin position="1"/>
        <end position="21"/>
    </location>
</feature>
<protein>
    <submittedName>
        <fullName evidence="3">Uncharacterized protein</fullName>
    </submittedName>
</protein>
<keyword evidence="2" id="KW-0732">Signal</keyword>
<evidence type="ECO:0000313" key="3">
    <source>
        <dbReference type="EMBL" id="MDK1682377.1"/>
    </source>
</evidence>
<evidence type="ECO:0000256" key="2">
    <source>
        <dbReference type="SAM" id="SignalP"/>
    </source>
</evidence>
<comment type="caution">
    <text evidence="3">The sequence shown here is derived from an EMBL/GenBank/DDBJ whole genome shotgun (WGS) entry which is preliminary data.</text>
</comment>
<evidence type="ECO:0000256" key="1">
    <source>
        <dbReference type="SAM" id="MobiDB-lite"/>
    </source>
</evidence>
<reference evidence="3" key="1">
    <citation type="submission" date="2023-04" db="EMBL/GenBank/DDBJ databases">
        <title>The environmental microbiomes in feedlot watering bowls are a reservoir of florfenicol resistance for bovine respiratory disease pathogens.</title>
        <authorList>
            <person name="Kos D.W."/>
            <person name="Ruzzini A.C."/>
            <person name="Schreiner B."/>
            <person name="Jelinski M.D."/>
        </authorList>
    </citation>
    <scope>NUCLEOTIDE SEQUENCE</scope>
    <source>
        <strain evidence="3">WB3</strain>
    </source>
</reference>
<accession>A0AAW6UQG2</accession>
<gene>
    <name evidence="3" type="ORF">QOR41_00605</name>
</gene>
<feature type="compositionally biased region" description="Polar residues" evidence="1">
    <location>
        <begin position="50"/>
        <end position="83"/>
    </location>
</feature>
<dbReference type="AlphaFoldDB" id="A0AAW6UQG2"/>
<proteinExistence type="predicted"/>
<sequence>MKNMKVKLTAAILLSTSFVFANTAVQAAKDAQAEPSTQKVDKAGEKASDKTQAGKSTSGNSKHSASEELQSNDEPSSHPSNMDINGKTHAELNNLAGRPHTPSSDEVLLADEN</sequence>
<organism evidence="3 4">
    <name type="scientific">Acinetobacter terrestris</name>
    <dbReference type="NCBI Taxonomy" id="2529843"/>
    <lineage>
        <taxon>Bacteria</taxon>
        <taxon>Pseudomonadati</taxon>
        <taxon>Pseudomonadota</taxon>
        <taxon>Gammaproteobacteria</taxon>
        <taxon>Moraxellales</taxon>
        <taxon>Moraxellaceae</taxon>
        <taxon>Acinetobacter</taxon>
        <taxon>Acinetobacter Taxon 24</taxon>
    </lineage>
</organism>
<dbReference type="Proteomes" id="UP001241935">
    <property type="component" value="Unassembled WGS sequence"/>
</dbReference>
<feature type="compositionally biased region" description="Basic and acidic residues" evidence="1">
    <location>
        <begin position="39"/>
        <end position="49"/>
    </location>
</feature>
<feature type="chain" id="PRO_5043924909" evidence="2">
    <location>
        <begin position="22"/>
        <end position="113"/>
    </location>
</feature>